<sequence>MNLGGYKNHEAWVDLSKGTITYRQLNEEDLRNYVGARGLGVKYMVDHGVYNVDAFSPDNILAVMTGPLTGTRIHMSGRLCTVTRSPLTGTVTDSHMGGWTAARLKWAGFDNLIFTGKSDKPVYLYVEDGKAELKDATALWGKGVRPTVKALEDLYGSKDTSVMAIGQGGENLIRFAGWMNEDDRASGRGGTGAVAGSKNLKAIVIKGTQRGNMPEPALPDKYKTAVKAGLKAINEGALTAPNKGGLSVYGTNVLMNIINESGALPTRNSQTTVSEHAEAVSGETIREEILVSEPTCHACPVACKKEVEVTEGKYKVKVESFEFESAWALGPNCGTGNKEAVAYMIDRCNEYGIDTIELGHVFSVAMEAYEKGLIQERLDWGDVDRMIEWIDKIVHRQGIGDLLAEGPGNAAKSFGDGSLAMVSKNQGIPAYDPRGIQGIGLGYATSNRGACHLRGYSVSAEIAGLPEPVDRLAVEGKGTLLKIFQDLHAFSDSLDICKFSAFSENADLYAEQYTAVVGIELDADDVMKIGERVYNIERYFNNKAGFVGKDDSLPARFLEEKAGGNSKGEVSHLPEMLKEYYDVRGWKDGIVPAEKLKELNIETNVGA</sequence>
<dbReference type="Proteomes" id="UP000248214">
    <property type="component" value="Unassembled WGS sequence"/>
</dbReference>
<dbReference type="OrthoDB" id="9763894at2"/>
<dbReference type="Pfam" id="PF02730">
    <property type="entry name" value="AFOR_N"/>
    <property type="match status" value="1"/>
</dbReference>
<dbReference type="SUPFAM" id="SSF48310">
    <property type="entry name" value="Aldehyde ferredoxin oxidoreductase, C-terminal domains"/>
    <property type="match status" value="1"/>
</dbReference>
<dbReference type="InterPro" id="IPR036503">
    <property type="entry name" value="Ald_Fedxn_OxRdtase_N_sf"/>
</dbReference>
<dbReference type="GO" id="GO:0009055">
    <property type="term" value="F:electron transfer activity"/>
    <property type="evidence" value="ECO:0007669"/>
    <property type="project" value="InterPro"/>
</dbReference>
<dbReference type="GO" id="GO:0016625">
    <property type="term" value="F:oxidoreductase activity, acting on the aldehyde or oxo group of donors, iron-sulfur protein as acceptor"/>
    <property type="evidence" value="ECO:0007669"/>
    <property type="project" value="InterPro"/>
</dbReference>
<name>A0A323TI08_9BACI</name>
<comment type="caution">
    <text evidence="10">The sequence shown here is derived from an EMBL/GenBank/DDBJ whole genome shotgun (WGS) entry which is preliminary data.</text>
</comment>
<dbReference type="Pfam" id="PF01314">
    <property type="entry name" value="AFOR_C"/>
    <property type="match status" value="1"/>
</dbReference>
<comment type="cofactor">
    <cofactor evidence="8">
        <name>tungstopterin</name>
        <dbReference type="ChEBI" id="CHEBI:30402"/>
    </cofactor>
</comment>
<reference evidence="10 11" key="1">
    <citation type="submission" date="2017-10" db="EMBL/GenBank/DDBJ databases">
        <title>Bacillus sp. nov., a halophilic bacterium isolated from a Keqin Lake.</title>
        <authorList>
            <person name="Wang H."/>
        </authorList>
    </citation>
    <scope>NUCLEOTIDE SEQUENCE [LARGE SCALE GENOMIC DNA]</scope>
    <source>
        <strain evidence="10 11">KQ-12</strain>
    </source>
</reference>
<dbReference type="SUPFAM" id="SSF56228">
    <property type="entry name" value="Aldehyde ferredoxin oxidoreductase, N-terminal domain"/>
    <property type="match status" value="1"/>
</dbReference>
<dbReference type="RefSeq" id="WP_110608042.1">
    <property type="nucleotide sequence ID" value="NZ_PDOD01000001.1"/>
</dbReference>
<dbReference type="Gene3D" id="1.10.599.10">
    <property type="entry name" value="Aldehyde Ferredoxin Oxidoreductase Protein, subunit A, domain 3"/>
    <property type="match status" value="1"/>
</dbReference>
<evidence type="ECO:0000313" key="11">
    <source>
        <dbReference type="Proteomes" id="UP000248214"/>
    </source>
</evidence>
<proteinExistence type="inferred from homology"/>
<evidence type="ECO:0000256" key="1">
    <source>
        <dbReference type="ARBA" id="ARBA00001966"/>
    </source>
</evidence>
<dbReference type="AlphaFoldDB" id="A0A323TI08"/>
<dbReference type="InterPro" id="IPR013984">
    <property type="entry name" value="Ald_Fedxn_OxRdtase_dom2"/>
</dbReference>
<dbReference type="SMART" id="SM00790">
    <property type="entry name" value="AFOR_N"/>
    <property type="match status" value="1"/>
</dbReference>
<comment type="similarity">
    <text evidence="2">Belongs to the AOR/FOR family.</text>
</comment>
<evidence type="ECO:0000256" key="3">
    <source>
        <dbReference type="ARBA" id="ARBA00022485"/>
    </source>
</evidence>
<dbReference type="InterPro" id="IPR013983">
    <property type="entry name" value="Ald_Fedxn_OxRdtase_N"/>
</dbReference>
<dbReference type="EMBL" id="PDOD01000001">
    <property type="protein sequence ID" value="PYZ94409.1"/>
    <property type="molecule type" value="Genomic_DNA"/>
</dbReference>
<dbReference type="Gene3D" id="1.10.569.10">
    <property type="entry name" value="Aldehyde Ferredoxin Oxidoreductase Protein, subunit A, domain 2"/>
    <property type="match status" value="1"/>
</dbReference>
<dbReference type="Gene3D" id="3.60.9.10">
    <property type="entry name" value="Aldehyde ferredoxin oxidoreductase, N-terminal domain"/>
    <property type="match status" value="1"/>
</dbReference>
<keyword evidence="3" id="KW-0004">4Fe-4S</keyword>
<evidence type="ECO:0000256" key="2">
    <source>
        <dbReference type="ARBA" id="ARBA00011032"/>
    </source>
</evidence>
<dbReference type="InterPro" id="IPR001203">
    <property type="entry name" value="OxRdtase_Ald_Fedxn_C"/>
</dbReference>
<keyword evidence="6" id="KW-0408">Iron</keyword>
<dbReference type="InterPro" id="IPR036021">
    <property type="entry name" value="Tungsten_al_ferr_oxy-like_C"/>
</dbReference>
<dbReference type="InterPro" id="IPR013985">
    <property type="entry name" value="Ald_Fedxn_OxRdtase_dom3"/>
</dbReference>
<keyword evidence="11" id="KW-1185">Reference proteome</keyword>
<dbReference type="GO" id="GO:0051539">
    <property type="term" value="F:4 iron, 4 sulfur cluster binding"/>
    <property type="evidence" value="ECO:0007669"/>
    <property type="project" value="UniProtKB-KW"/>
</dbReference>
<evidence type="ECO:0000256" key="6">
    <source>
        <dbReference type="ARBA" id="ARBA00023004"/>
    </source>
</evidence>
<keyword evidence="4" id="KW-0479">Metal-binding</keyword>
<dbReference type="PANTHER" id="PTHR30038">
    <property type="entry name" value="ALDEHYDE FERREDOXIN OXIDOREDUCTASE"/>
    <property type="match status" value="1"/>
</dbReference>
<protein>
    <submittedName>
        <fullName evidence="10">Aldehyde ferredoxin oxidoreductase</fullName>
    </submittedName>
</protein>
<dbReference type="PANTHER" id="PTHR30038:SF0">
    <property type="entry name" value="TUNGSTEN-CONTAINING ALDEHYDE FERREDOXIN OXIDOREDUCTASE"/>
    <property type="match status" value="1"/>
</dbReference>
<evidence type="ECO:0000256" key="8">
    <source>
        <dbReference type="ARBA" id="ARBA00049934"/>
    </source>
</evidence>
<evidence type="ECO:0000256" key="4">
    <source>
        <dbReference type="ARBA" id="ARBA00022723"/>
    </source>
</evidence>
<dbReference type="InterPro" id="IPR051919">
    <property type="entry name" value="W-dependent_AOR"/>
</dbReference>
<evidence type="ECO:0000259" key="9">
    <source>
        <dbReference type="SMART" id="SM00790"/>
    </source>
</evidence>
<keyword evidence="7" id="KW-0411">Iron-sulfur</keyword>
<evidence type="ECO:0000256" key="7">
    <source>
        <dbReference type="ARBA" id="ARBA00023014"/>
    </source>
</evidence>
<feature type="domain" description="Aldehyde ferredoxin oxidoreductase N-terminal" evidence="9">
    <location>
        <begin position="6"/>
        <end position="209"/>
    </location>
</feature>
<evidence type="ECO:0000256" key="5">
    <source>
        <dbReference type="ARBA" id="ARBA00023002"/>
    </source>
</evidence>
<keyword evidence="5" id="KW-0560">Oxidoreductase</keyword>
<dbReference type="GO" id="GO:0046872">
    <property type="term" value="F:metal ion binding"/>
    <property type="evidence" value="ECO:0007669"/>
    <property type="project" value="UniProtKB-KW"/>
</dbReference>
<gene>
    <name evidence="10" type="ORF">CR194_02430</name>
</gene>
<comment type="cofactor">
    <cofactor evidence="1">
        <name>[4Fe-4S] cluster</name>
        <dbReference type="ChEBI" id="CHEBI:49883"/>
    </cofactor>
</comment>
<evidence type="ECO:0000313" key="10">
    <source>
        <dbReference type="EMBL" id="PYZ94409.1"/>
    </source>
</evidence>
<organism evidence="10 11">
    <name type="scientific">Salipaludibacillus keqinensis</name>
    <dbReference type="NCBI Taxonomy" id="2045207"/>
    <lineage>
        <taxon>Bacteria</taxon>
        <taxon>Bacillati</taxon>
        <taxon>Bacillota</taxon>
        <taxon>Bacilli</taxon>
        <taxon>Bacillales</taxon>
        <taxon>Bacillaceae</taxon>
    </lineage>
</organism>
<accession>A0A323TI08</accession>